<dbReference type="RefSeq" id="WP_132847216.1">
    <property type="nucleotide sequence ID" value="NZ_CP058648.1"/>
</dbReference>
<organism evidence="6 7">
    <name type="scientific">Serpentinicella alkaliphila</name>
    <dbReference type="NCBI Taxonomy" id="1734049"/>
    <lineage>
        <taxon>Bacteria</taxon>
        <taxon>Bacillati</taxon>
        <taxon>Bacillota</taxon>
        <taxon>Clostridia</taxon>
        <taxon>Peptostreptococcales</taxon>
        <taxon>Natronincolaceae</taxon>
        <taxon>Serpentinicella</taxon>
    </lineage>
</organism>
<feature type="domain" description="Mannitol dehydrogenase N-terminal" evidence="4">
    <location>
        <begin position="16"/>
        <end position="257"/>
    </location>
</feature>
<dbReference type="InterPro" id="IPR013118">
    <property type="entry name" value="Mannitol_DH_C"/>
</dbReference>
<dbReference type="Pfam" id="PF01232">
    <property type="entry name" value="Mannitol_dh"/>
    <property type="match status" value="1"/>
</dbReference>
<dbReference type="Gene3D" id="3.40.50.720">
    <property type="entry name" value="NAD(P)-binding Rossmann-like Domain"/>
    <property type="match status" value="1"/>
</dbReference>
<evidence type="ECO:0000259" key="5">
    <source>
        <dbReference type="Pfam" id="PF08125"/>
    </source>
</evidence>
<evidence type="ECO:0000313" key="7">
    <source>
        <dbReference type="Proteomes" id="UP000295504"/>
    </source>
</evidence>
<dbReference type="InterPro" id="IPR013131">
    <property type="entry name" value="Mannitol_DH_N"/>
</dbReference>
<name>A0A4V2T570_9FIRM</name>
<dbReference type="PRINTS" id="PR00084">
    <property type="entry name" value="MTLDHDRGNASE"/>
</dbReference>
<dbReference type="PANTHER" id="PTHR30524">
    <property type="entry name" value="MANNITOL-1-PHOSPHATE 5-DEHYDROGENASE"/>
    <property type="match status" value="1"/>
</dbReference>
<comment type="catalytic activity">
    <reaction evidence="3">
        <text>D-mannitol 1-phosphate + NAD(+) = beta-D-fructose 6-phosphate + NADH + H(+)</text>
        <dbReference type="Rhea" id="RHEA:19661"/>
        <dbReference type="ChEBI" id="CHEBI:15378"/>
        <dbReference type="ChEBI" id="CHEBI:57540"/>
        <dbReference type="ChEBI" id="CHEBI:57634"/>
        <dbReference type="ChEBI" id="CHEBI:57945"/>
        <dbReference type="ChEBI" id="CHEBI:61381"/>
        <dbReference type="EC" id="1.1.1.17"/>
    </reaction>
</comment>
<dbReference type="Pfam" id="PF08125">
    <property type="entry name" value="Mannitol_dh_C"/>
    <property type="match status" value="1"/>
</dbReference>
<dbReference type="InterPro" id="IPR000669">
    <property type="entry name" value="Mannitol_DH"/>
</dbReference>
<gene>
    <name evidence="6" type="ORF">EDD79_1001130</name>
</gene>
<protein>
    <submittedName>
        <fullName evidence="6">Tagaturonate reductase</fullName>
    </submittedName>
</protein>
<dbReference type="GO" id="GO:0008926">
    <property type="term" value="F:mannitol-1-phosphate 5-dehydrogenase activity"/>
    <property type="evidence" value="ECO:0007669"/>
    <property type="project" value="UniProtKB-EC"/>
</dbReference>
<dbReference type="EMBL" id="SLYC01000001">
    <property type="protein sequence ID" value="TCQ08044.1"/>
    <property type="molecule type" value="Genomic_DNA"/>
</dbReference>
<dbReference type="PANTHER" id="PTHR30524:SF0">
    <property type="entry name" value="ALTRONATE OXIDOREDUCTASE-RELATED"/>
    <property type="match status" value="1"/>
</dbReference>
<dbReference type="InterPro" id="IPR008927">
    <property type="entry name" value="6-PGluconate_DH-like_C_sf"/>
</dbReference>
<dbReference type="OrthoDB" id="9768714at2"/>
<comment type="caution">
    <text evidence="6">The sequence shown here is derived from an EMBL/GenBank/DDBJ whole genome shotgun (WGS) entry which is preliminary data.</text>
</comment>
<reference evidence="6 7" key="1">
    <citation type="submission" date="2019-03" db="EMBL/GenBank/DDBJ databases">
        <title>Genomic Encyclopedia of Type Strains, Phase IV (KMG-IV): sequencing the most valuable type-strain genomes for metagenomic binning, comparative biology and taxonomic classification.</title>
        <authorList>
            <person name="Goeker M."/>
        </authorList>
    </citation>
    <scope>NUCLEOTIDE SEQUENCE [LARGE SCALE GENOMIC DNA]</scope>
    <source>
        <strain evidence="6 7">DSM 100013</strain>
    </source>
</reference>
<dbReference type="Proteomes" id="UP000295504">
    <property type="component" value="Unassembled WGS sequence"/>
</dbReference>
<keyword evidence="7" id="KW-1185">Reference proteome</keyword>
<feature type="domain" description="Mannitol dehydrogenase C-terminal" evidence="5">
    <location>
        <begin position="272"/>
        <end position="457"/>
    </location>
</feature>
<dbReference type="GO" id="GO:0009026">
    <property type="term" value="F:tagaturonate reductase activity"/>
    <property type="evidence" value="ECO:0007669"/>
    <property type="project" value="TreeGrafter"/>
</dbReference>
<dbReference type="NCBIfam" id="NF002969">
    <property type="entry name" value="PRK03643.1"/>
    <property type="match status" value="1"/>
</dbReference>
<proteinExistence type="predicted"/>
<accession>A0A4V2T570</accession>
<evidence type="ECO:0000256" key="1">
    <source>
        <dbReference type="ARBA" id="ARBA00023002"/>
    </source>
</evidence>
<dbReference type="InterPro" id="IPR013328">
    <property type="entry name" value="6PGD_dom2"/>
</dbReference>
<dbReference type="GO" id="GO:0019592">
    <property type="term" value="P:mannitol catabolic process"/>
    <property type="evidence" value="ECO:0007669"/>
    <property type="project" value="TreeGrafter"/>
</dbReference>
<sequence length="482" mass="56107">MQLNKSIYKDYLEYPERILQFGEGNFLRAFVDWIVDKMNKELDFNTGVLVVGPLNNDKVYELNDQSGLYTLLIKGIENRKLINESTIINSITRAINTYRDYDEYLKAAESPEMRFIISNTTEAGIVYDNKDKLEDRPQNSFPGKLTAFLYHRYKSFNGDLSKGLIILPCELIDKNGEKLKDIIIKLSQQWKLESGFIDWINNANVFYNTLVDRIVPGYPTETADEIEKELGYRDKFLVEGEYFHLWVIEGPKELAKEFPAHKIGLNVLFVDDLTLYRTRKVRILNGLHTIMVPVSYLYNIDTVKDSINDEVIGGYIRSALYDEIVPTLDLPQDELNEFAAAVIDRFRNPYIKHFLISISLNSMSKFETRVLPSILEYNKRKGELPRKLLFSLAALIRFYKGERNGEKINLSDSPDYLQMFSKLWENCDGTDEYYKYMVEIVLGLEELWKMDLNKIDGLKVLVSRYLINIEKKGIEEAIREIL</sequence>
<keyword evidence="1" id="KW-0560">Oxidoreductase</keyword>
<dbReference type="InterPro" id="IPR036291">
    <property type="entry name" value="NAD(P)-bd_dom_sf"/>
</dbReference>
<dbReference type="SUPFAM" id="SSF48179">
    <property type="entry name" value="6-phosphogluconate dehydrogenase C-terminal domain-like"/>
    <property type="match status" value="1"/>
</dbReference>
<evidence type="ECO:0000256" key="2">
    <source>
        <dbReference type="ARBA" id="ARBA00023027"/>
    </source>
</evidence>
<keyword evidence="2" id="KW-0520">NAD</keyword>
<evidence type="ECO:0000259" key="4">
    <source>
        <dbReference type="Pfam" id="PF01232"/>
    </source>
</evidence>
<evidence type="ECO:0000313" key="6">
    <source>
        <dbReference type="EMBL" id="TCQ08044.1"/>
    </source>
</evidence>
<dbReference type="GO" id="GO:0019698">
    <property type="term" value="P:D-galacturonate catabolic process"/>
    <property type="evidence" value="ECO:0007669"/>
    <property type="project" value="TreeGrafter"/>
</dbReference>
<dbReference type="AlphaFoldDB" id="A0A4V2T570"/>
<dbReference type="Gene3D" id="1.10.1040.10">
    <property type="entry name" value="N-(1-d-carboxylethyl)-l-norvaline Dehydrogenase, domain 2"/>
    <property type="match status" value="1"/>
</dbReference>
<evidence type="ECO:0000256" key="3">
    <source>
        <dbReference type="ARBA" id="ARBA00048615"/>
    </source>
</evidence>
<dbReference type="SUPFAM" id="SSF51735">
    <property type="entry name" value="NAD(P)-binding Rossmann-fold domains"/>
    <property type="match status" value="1"/>
</dbReference>
<dbReference type="GO" id="GO:0005829">
    <property type="term" value="C:cytosol"/>
    <property type="evidence" value="ECO:0007669"/>
    <property type="project" value="TreeGrafter"/>
</dbReference>